<name>A0ABD2PG65_9CUCU</name>
<accession>A0ABD2PG65</accession>
<protein>
    <recommendedName>
        <fullName evidence="3">HTH psq-type domain-containing protein</fullName>
    </recommendedName>
</protein>
<sequence length="105" mass="12347">MTTYKRKTEWGKISKDVYEQAAAILEEDKTKKIRGIAKHFGLCHMSLTRFLKKRKEAKERGISMESLTMRYQKNTQIFSNEQEAILVGYLMKCSQIYYGLWKTGI</sequence>
<comment type="caution">
    <text evidence="1">The sequence shown here is derived from an EMBL/GenBank/DDBJ whole genome shotgun (WGS) entry which is preliminary data.</text>
</comment>
<proteinExistence type="predicted"/>
<evidence type="ECO:0000313" key="1">
    <source>
        <dbReference type="EMBL" id="KAL3289460.1"/>
    </source>
</evidence>
<dbReference type="AlphaFoldDB" id="A0ABD2PG65"/>
<dbReference type="Proteomes" id="UP001516400">
    <property type="component" value="Unassembled WGS sequence"/>
</dbReference>
<gene>
    <name evidence="1" type="ORF">HHI36_022885</name>
</gene>
<evidence type="ECO:0000313" key="2">
    <source>
        <dbReference type="Proteomes" id="UP001516400"/>
    </source>
</evidence>
<organism evidence="1 2">
    <name type="scientific">Cryptolaemus montrouzieri</name>
    <dbReference type="NCBI Taxonomy" id="559131"/>
    <lineage>
        <taxon>Eukaryota</taxon>
        <taxon>Metazoa</taxon>
        <taxon>Ecdysozoa</taxon>
        <taxon>Arthropoda</taxon>
        <taxon>Hexapoda</taxon>
        <taxon>Insecta</taxon>
        <taxon>Pterygota</taxon>
        <taxon>Neoptera</taxon>
        <taxon>Endopterygota</taxon>
        <taxon>Coleoptera</taxon>
        <taxon>Polyphaga</taxon>
        <taxon>Cucujiformia</taxon>
        <taxon>Coccinelloidea</taxon>
        <taxon>Coccinellidae</taxon>
        <taxon>Scymninae</taxon>
        <taxon>Scymnini</taxon>
        <taxon>Cryptolaemus</taxon>
    </lineage>
</organism>
<keyword evidence="2" id="KW-1185">Reference proteome</keyword>
<evidence type="ECO:0008006" key="3">
    <source>
        <dbReference type="Google" id="ProtNLM"/>
    </source>
</evidence>
<reference evidence="1 2" key="1">
    <citation type="journal article" date="2021" name="BMC Biol.">
        <title>Horizontally acquired antibacterial genes associated with adaptive radiation of ladybird beetles.</title>
        <authorList>
            <person name="Li H.S."/>
            <person name="Tang X.F."/>
            <person name="Huang Y.H."/>
            <person name="Xu Z.Y."/>
            <person name="Chen M.L."/>
            <person name="Du X.Y."/>
            <person name="Qiu B.Y."/>
            <person name="Chen P.T."/>
            <person name="Zhang W."/>
            <person name="Slipinski A."/>
            <person name="Escalona H.E."/>
            <person name="Waterhouse R.M."/>
            <person name="Zwick A."/>
            <person name="Pang H."/>
        </authorList>
    </citation>
    <scope>NUCLEOTIDE SEQUENCE [LARGE SCALE GENOMIC DNA]</scope>
    <source>
        <strain evidence="1">SYSU2018</strain>
    </source>
</reference>
<dbReference type="EMBL" id="JABFTP020000186">
    <property type="protein sequence ID" value="KAL3289460.1"/>
    <property type="molecule type" value="Genomic_DNA"/>
</dbReference>